<keyword evidence="1" id="KW-0808">Transferase</keyword>
<organism evidence="4 5">
    <name type="scientific">Microbacterium gilvum</name>
    <dbReference type="NCBI Taxonomy" id="1336204"/>
    <lineage>
        <taxon>Bacteria</taxon>
        <taxon>Bacillati</taxon>
        <taxon>Actinomycetota</taxon>
        <taxon>Actinomycetes</taxon>
        <taxon>Micrococcales</taxon>
        <taxon>Microbacteriaceae</taxon>
        <taxon>Microbacterium</taxon>
    </lineage>
</organism>
<sequence length="289" mass="30395">MTNEESPARTVVSAAWLKSHLSDPDLVIVDASVTSNPRAEGGISWGSGRPNFAVNHIAGAVFADLLEDFSDTKSDLHFTRPGSAQFERSARALGVSNDSTVIVYDAGNSTFAARLWWLFRLNGHDDVAILDGGLRGWVAAGGRTASTTKPVTPGTFTADPRAHLEITRDELKRELAANTASAIISALPAESAADAAFRARPGRIPGTTTVPAVMLTTEEGFLLPRPDLAAAFAGIDLDASIVTYCGGGIAASLDTLALTHLGAREVRLYDGSLNEWARDPDAPLVSTLG</sequence>
<evidence type="ECO:0000259" key="3">
    <source>
        <dbReference type="PROSITE" id="PS50206"/>
    </source>
</evidence>
<feature type="domain" description="Rhodanese" evidence="3">
    <location>
        <begin position="52"/>
        <end position="146"/>
    </location>
</feature>
<dbReference type="EMBL" id="BAABKO010000007">
    <property type="protein sequence ID" value="GAA4784398.1"/>
    <property type="molecule type" value="Genomic_DNA"/>
</dbReference>
<dbReference type="InterPro" id="IPR045078">
    <property type="entry name" value="TST/MPST-like"/>
</dbReference>
<accession>A0ABP9AQ74</accession>
<comment type="caution">
    <text evidence="4">The sequence shown here is derived from an EMBL/GenBank/DDBJ whole genome shotgun (WGS) entry which is preliminary data.</text>
</comment>
<evidence type="ECO:0000256" key="1">
    <source>
        <dbReference type="ARBA" id="ARBA00022679"/>
    </source>
</evidence>
<dbReference type="InterPro" id="IPR001763">
    <property type="entry name" value="Rhodanese-like_dom"/>
</dbReference>
<dbReference type="Proteomes" id="UP001501645">
    <property type="component" value="Unassembled WGS sequence"/>
</dbReference>
<dbReference type="PANTHER" id="PTHR11364:SF27">
    <property type="entry name" value="SULFURTRANSFERASE"/>
    <property type="match status" value="1"/>
</dbReference>
<keyword evidence="2" id="KW-0677">Repeat</keyword>
<name>A0ABP9AQ74_9MICO</name>
<evidence type="ECO:0000313" key="5">
    <source>
        <dbReference type="Proteomes" id="UP001501645"/>
    </source>
</evidence>
<dbReference type="Pfam" id="PF00581">
    <property type="entry name" value="Rhodanese"/>
    <property type="match status" value="2"/>
</dbReference>
<gene>
    <name evidence="4" type="ORF">GCM10023351_32430</name>
</gene>
<dbReference type="RefSeq" id="WP_345441613.1">
    <property type="nucleotide sequence ID" value="NZ_BAABKO010000007.1"/>
</dbReference>
<evidence type="ECO:0000256" key="2">
    <source>
        <dbReference type="ARBA" id="ARBA00022737"/>
    </source>
</evidence>
<proteinExistence type="predicted"/>
<keyword evidence="5" id="KW-1185">Reference proteome</keyword>
<dbReference type="CDD" id="cd01448">
    <property type="entry name" value="TST_Repeat_1"/>
    <property type="match status" value="1"/>
</dbReference>
<protein>
    <submittedName>
        <fullName evidence="4">Sulfurtransferase</fullName>
    </submittedName>
</protein>
<dbReference type="SMART" id="SM00450">
    <property type="entry name" value="RHOD"/>
    <property type="match status" value="2"/>
</dbReference>
<dbReference type="Gene3D" id="3.40.250.10">
    <property type="entry name" value="Rhodanese-like domain"/>
    <property type="match status" value="2"/>
</dbReference>
<evidence type="ECO:0000313" key="4">
    <source>
        <dbReference type="EMBL" id="GAA4784398.1"/>
    </source>
</evidence>
<dbReference type="PANTHER" id="PTHR11364">
    <property type="entry name" value="THIOSULFATE SULFERTANSFERASE"/>
    <property type="match status" value="1"/>
</dbReference>
<feature type="domain" description="Rhodanese" evidence="3">
    <location>
        <begin position="226"/>
        <end position="285"/>
    </location>
</feature>
<reference evidence="5" key="1">
    <citation type="journal article" date="2019" name="Int. J. Syst. Evol. Microbiol.">
        <title>The Global Catalogue of Microorganisms (GCM) 10K type strain sequencing project: providing services to taxonomists for standard genome sequencing and annotation.</title>
        <authorList>
            <consortium name="The Broad Institute Genomics Platform"/>
            <consortium name="The Broad Institute Genome Sequencing Center for Infectious Disease"/>
            <person name="Wu L."/>
            <person name="Ma J."/>
        </authorList>
    </citation>
    <scope>NUCLEOTIDE SEQUENCE [LARGE SCALE GENOMIC DNA]</scope>
    <source>
        <strain evidence="5">JCM 18537</strain>
    </source>
</reference>
<dbReference type="SUPFAM" id="SSF52821">
    <property type="entry name" value="Rhodanese/Cell cycle control phosphatase"/>
    <property type="match status" value="2"/>
</dbReference>
<dbReference type="PROSITE" id="PS50206">
    <property type="entry name" value="RHODANESE_3"/>
    <property type="match status" value="2"/>
</dbReference>
<dbReference type="InterPro" id="IPR036873">
    <property type="entry name" value="Rhodanese-like_dom_sf"/>
</dbReference>